<name>A0A272EVK7_9RHOO</name>
<comment type="caution">
    <text evidence="8">The sequence shown here is derived from an EMBL/GenBank/DDBJ whole genome shotgun (WGS) entry which is preliminary data.</text>
</comment>
<dbReference type="InterPro" id="IPR051533">
    <property type="entry name" value="WaaL-like"/>
</dbReference>
<feature type="transmembrane region" description="Helical" evidence="5">
    <location>
        <begin position="205"/>
        <end position="223"/>
    </location>
</feature>
<dbReference type="EMBL" id="MDUX01000009">
    <property type="protein sequence ID" value="KAF7600084.1"/>
    <property type="molecule type" value="Genomic_DNA"/>
</dbReference>
<dbReference type="GO" id="GO:0016020">
    <property type="term" value="C:membrane"/>
    <property type="evidence" value="ECO:0007669"/>
    <property type="project" value="UniProtKB-SubCell"/>
</dbReference>
<dbReference type="PANTHER" id="PTHR37422:SF13">
    <property type="entry name" value="LIPOPOLYSACCHARIDE BIOSYNTHESIS PROTEIN PA4999-RELATED"/>
    <property type="match status" value="1"/>
</dbReference>
<evidence type="ECO:0000256" key="4">
    <source>
        <dbReference type="ARBA" id="ARBA00023136"/>
    </source>
</evidence>
<evidence type="ECO:0000256" key="5">
    <source>
        <dbReference type="SAM" id="Phobius"/>
    </source>
</evidence>
<keyword evidence="2 5" id="KW-0812">Transmembrane</keyword>
<feature type="transmembrane region" description="Helical" evidence="5">
    <location>
        <begin position="159"/>
        <end position="177"/>
    </location>
</feature>
<proteinExistence type="predicted"/>
<dbReference type="RefSeq" id="WP_095523647.1">
    <property type="nucleotide sequence ID" value="NZ_MDUX01000009.1"/>
</dbReference>
<feature type="transmembrane region" description="Helical" evidence="5">
    <location>
        <begin position="117"/>
        <end position="139"/>
    </location>
</feature>
<reference evidence="8 9" key="2">
    <citation type="submission" date="2017-07" db="EMBL/GenBank/DDBJ databases">
        <title>Candidatus Dactylopiibacterium carminicum, a nitrogen-fixing symbiont of the cochineal insect Dactylopius coccus and Dactylopius opuntiae (Hemiptera: Coccoidea: Dactylopiidae).</title>
        <authorList>
            <person name="Vera A."/>
        </authorList>
    </citation>
    <scope>NUCLEOTIDE SEQUENCE [LARGE SCALE GENOMIC DNA]</scope>
    <source>
        <strain evidence="8 9">NFDCM</strain>
    </source>
</reference>
<keyword evidence="3 5" id="KW-1133">Transmembrane helix</keyword>
<evidence type="ECO:0000313" key="8">
    <source>
        <dbReference type="EMBL" id="PAS94086.1"/>
    </source>
</evidence>
<dbReference type="AlphaFoldDB" id="A0A272EVK7"/>
<evidence type="ECO:0000256" key="3">
    <source>
        <dbReference type="ARBA" id="ARBA00022989"/>
    </source>
</evidence>
<dbReference type="Pfam" id="PF04932">
    <property type="entry name" value="Wzy_C"/>
    <property type="match status" value="1"/>
</dbReference>
<feature type="domain" description="O-antigen ligase-related" evidence="6">
    <location>
        <begin position="193"/>
        <end position="323"/>
    </location>
</feature>
<accession>A0A272EVK7</accession>
<feature type="transmembrane region" description="Helical" evidence="5">
    <location>
        <begin position="83"/>
        <end position="105"/>
    </location>
</feature>
<feature type="transmembrane region" description="Helical" evidence="5">
    <location>
        <begin position="5"/>
        <end position="23"/>
    </location>
</feature>
<dbReference type="Proteomes" id="UP000623509">
    <property type="component" value="Unassembled WGS sequence"/>
</dbReference>
<keyword evidence="10" id="KW-1185">Reference proteome</keyword>
<dbReference type="Proteomes" id="UP000216107">
    <property type="component" value="Unassembled WGS sequence"/>
</dbReference>
<keyword evidence="4 5" id="KW-0472">Membrane</keyword>
<feature type="transmembrane region" description="Helical" evidence="5">
    <location>
        <begin position="59"/>
        <end position="77"/>
    </location>
</feature>
<feature type="transmembrane region" description="Helical" evidence="5">
    <location>
        <begin position="29"/>
        <end position="47"/>
    </location>
</feature>
<dbReference type="EMBL" id="NMRN01000010">
    <property type="protein sequence ID" value="PAS94086.1"/>
    <property type="molecule type" value="Genomic_DNA"/>
</dbReference>
<feature type="transmembrane region" description="Helical" evidence="5">
    <location>
        <begin position="411"/>
        <end position="429"/>
    </location>
</feature>
<organism evidence="8 9">
    <name type="scientific">Candidatus Dactylopiibacterium carminicum</name>
    <dbReference type="NCBI Taxonomy" id="857335"/>
    <lineage>
        <taxon>Bacteria</taxon>
        <taxon>Pseudomonadati</taxon>
        <taxon>Pseudomonadota</taxon>
        <taxon>Betaproteobacteria</taxon>
        <taxon>Rhodocyclales</taxon>
        <taxon>Rhodocyclaceae</taxon>
        <taxon>Candidatus Dactylopiibacterium</taxon>
    </lineage>
</organism>
<reference evidence="7 10" key="1">
    <citation type="submission" date="2016-08" db="EMBL/GenBank/DDBJ databases">
        <title>Candidatus Dactylopiibacterium carminicum genome sequence.</title>
        <authorList>
            <person name="Ramirez-Puebla S.T."/>
            <person name="Ormeno-Orrillo E."/>
            <person name="Vera-Ponce De Leon A."/>
            <person name="Luis L."/>
            <person name="Sanchez-Flores A."/>
            <person name="Monica R."/>
            <person name="Martinez-Romero E."/>
        </authorList>
    </citation>
    <scope>NUCLEOTIDE SEQUENCE [LARGE SCALE GENOMIC DNA]</scope>
    <source>
        <strain evidence="7">END1</strain>
    </source>
</reference>
<gene>
    <name evidence="7" type="ORF">BGI27_04105</name>
    <name evidence="8" type="ORF">CGU29_05450</name>
</gene>
<sequence>MPPPFLWISGLLLFACVHWNPWGWHWNDLQRWAFILLTILAWLHLTYLETKPVVFKFSFSSKILLALIGLTGIASILSSQYPAWAWIEVSVFVGMALIALAIRQVFSNNPEVMPQYVLALCAFVAFMMVPRLGIFSFALTKDPKNAMDVLHSGFFNVRFLGQFQSATIPIVAAGCLLLTGWKKAACAILLLGWCWIAVYTHTRGTLLACLAMLCVAALANTSTARRLASFVLISFAAAWLLDTVLYALPNSPFTLAGDTSSLRHPAGVTSLAGREIIWSQAWAMFKENPLLGVGPMHFASLHSKAGAHPHNILLQLLAEWGLIFSLCTIYFGWLMTRQILKIIRTYDLSAEKLAPILALSSLLAQGLVDGIFVVPNTQVWLAIMAGWTWAVCNQTVTTVTQNATQTWKRHFALATTAILLMYMAVFSFLDFNQAYSARTQTNEVYWPRYWSMGFIP</sequence>
<evidence type="ECO:0000313" key="7">
    <source>
        <dbReference type="EMBL" id="KAF7600084.1"/>
    </source>
</evidence>
<feature type="transmembrane region" description="Helical" evidence="5">
    <location>
        <begin position="230"/>
        <end position="248"/>
    </location>
</feature>
<evidence type="ECO:0000313" key="9">
    <source>
        <dbReference type="Proteomes" id="UP000216107"/>
    </source>
</evidence>
<feature type="transmembrane region" description="Helical" evidence="5">
    <location>
        <begin position="312"/>
        <end position="333"/>
    </location>
</feature>
<evidence type="ECO:0000256" key="2">
    <source>
        <dbReference type="ARBA" id="ARBA00022692"/>
    </source>
</evidence>
<dbReference type="PANTHER" id="PTHR37422">
    <property type="entry name" value="TEICHURONIC ACID BIOSYNTHESIS PROTEIN TUAE"/>
    <property type="match status" value="1"/>
</dbReference>
<protein>
    <recommendedName>
        <fullName evidence="6">O-antigen ligase-related domain-containing protein</fullName>
    </recommendedName>
</protein>
<evidence type="ECO:0000259" key="6">
    <source>
        <dbReference type="Pfam" id="PF04932"/>
    </source>
</evidence>
<evidence type="ECO:0000256" key="1">
    <source>
        <dbReference type="ARBA" id="ARBA00004141"/>
    </source>
</evidence>
<dbReference type="InterPro" id="IPR007016">
    <property type="entry name" value="O-antigen_ligase-rel_domated"/>
</dbReference>
<comment type="subcellular location">
    <subcellularLocation>
        <location evidence="1">Membrane</location>
        <topology evidence="1">Multi-pass membrane protein</topology>
    </subcellularLocation>
</comment>
<evidence type="ECO:0000313" key="10">
    <source>
        <dbReference type="Proteomes" id="UP000623509"/>
    </source>
</evidence>